<sequence>MSHLRPFLAAASLAILAGGAAVAQSPAPGDTPPPARMGHHGKGHHAAMLTVTGQGSSSAQPDMARITLGVSTEAETAAEAMTQNSTQQQAVLEALKAEGIEDRDIQTAGLNLSPRMEYNNGQPPKMVGYVAQNTVHVRVRDLAGLGGILDKLVSTGANEISGISFGREDMAEAQDKARAEAVADARHRAELMAQAAGMKLGNLRALSDSPIAEGPRPMMAMRAEAKGDSPVPIAAGELEVTAQVTAIFELLPANAPDDVPEEPAPVPAPQN</sequence>
<dbReference type="PANTHER" id="PTHR34387:SF1">
    <property type="entry name" value="PERIPLASMIC IMMUNOGENIC PROTEIN"/>
    <property type="match status" value="1"/>
</dbReference>
<dbReference type="InterPro" id="IPR007497">
    <property type="entry name" value="SIMPL/DUF541"/>
</dbReference>
<proteinExistence type="predicted"/>
<evidence type="ECO:0000256" key="1">
    <source>
        <dbReference type="SAM" id="MobiDB-lite"/>
    </source>
</evidence>
<name>A0ABU2HR64_9RHOB</name>
<reference evidence="4" key="1">
    <citation type="submission" date="2023-07" db="EMBL/GenBank/DDBJ databases">
        <title>Paracoccus sp. MBLB3053 whole genome sequence.</title>
        <authorList>
            <person name="Hwang C.Y."/>
            <person name="Cho E.-S."/>
            <person name="Seo M.-J."/>
        </authorList>
    </citation>
    <scope>NUCLEOTIDE SEQUENCE [LARGE SCALE GENOMIC DNA]</scope>
    <source>
        <strain evidence="4">MBLB3053</strain>
    </source>
</reference>
<protein>
    <submittedName>
        <fullName evidence="3">SIMPL domain-containing protein</fullName>
    </submittedName>
</protein>
<gene>
    <name evidence="3" type="ORF">RGQ15_08170</name>
</gene>
<dbReference type="Pfam" id="PF04402">
    <property type="entry name" value="SIMPL"/>
    <property type="match status" value="1"/>
</dbReference>
<keyword evidence="2" id="KW-0732">Signal</keyword>
<dbReference type="EMBL" id="JAVQLW010000001">
    <property type="protein sequence ID" value="MDS9467549.1"/>
    <property type="molecule type" value="Genomic_DNA"/>
</dbReference>
<dbReference type="Gene3D" id="3.30.70.2970">
    <property type="entry name" value="Protein of unknown function (DUF541), domain 2"/>
    <property type="match status" value="1"/>
</dbReference>
<evidence type="ECO:0000256" key="2">
    <source>
        <dbReference type="SAM" id="SignalP"/>
    </source>
</evidence>
<feature type="region of interest" description="Disordered" evidence="1">
    <location>
        <begin position="23"/>
        <end position="42"/>
    </location>
</feature>
<feature type="chain" id="PRO_5045843063" evidence="2">
    <location>
        <begin position="24"/>
        <end position="271"/>
    </location>
</feature>
<keyword evidence="4" id="KW-1185">Reference proteome</keyword>
<evidence type="ECO:0000313" key="3">
    <source>
        <dbReference type="EMBL" id="MDS9467549.1"/>
    </source>
</evidence>
<dbReference type="Proteomes" id="UP001269144">
    <property type="component" value="Unassembled WGS sequence"/>
</dbReference>
<accession>A0ABU2HR64</accession>
<evidence type="ECO:0000313" key="4">
    <source>
        <dbReference type="Proteomes" id="UP001269144"/>
    </source>
</evidence>
<dbReference type="Gene3D" id="3.30.110.170">
    <property type="entry name" value="Protein of unknown function (DUF541), domain 1"/>
    <property type="match status" value="1"/>
</dbReference>
<comment type="caution">
    <text evidence="3">The sequence shown here is derived from an EMBL/GenBank/DDBJ whole genome shotgun (WGS) entry which is preliminary data.</text>
</comment>
<dbReference type="InterPro" id="IPR052022">
    <property type="entry name" value="26kDa_periplasmic_antigen"/>
</dbReference>
<dbReference type="RefSeq" id="WP_311159723.1">
    <property type="nucleotide sequence ID" value="NZ_JAVQLW010000001.1"/>
</dbReference>
<feature type="signal peptide" evidence="2">
    <location>
        <begin position="1"/>
        <end position="23"/>
    </location>
</feature>
<organism evidence="3 4">
    <name type="scientific">Paracoccus aurantius</name>
    <dbReference type="NCBI Taxonomy" id="3073814"/>
    <lineage>
        <taxon>Bacteria</taxon>
        <taxon>Pseudomonadati</taxon>
        <taxon>Pseudomonadota</taxon>
        <taxon>Alphaproteobacteria</taxon>
        <taxon>Rhodobacterales</taxon>
        <taxon>Paracoccaceae</taxon>
        <taxon>Paracoccus</taxon>
    </lineage>
</organism>
<dbReference type="PANTHER" id="PTHR34387">
    <property type="entry name" value="SLR1258 PROTEIN"/>
    <property type="match status" value="1"/>
</dbReference>